<evidence type="ECO:0000256" key="1">
    <source>
        <dbReference type="SAM" id="MobiDB-lite"/>
    </source>
</evidence>
<proteinExistence type="predicted"/>
<dbReference type="RefSeq" id="WP_245708952.1">
    <property type="nucleotide sequence ID" value="NZ_FNTX01000002.1"/>
</dbReference>
<organism evidence="3 4">
    <name type="scientific">Ruania alba</name>
    <dbReference type="NCBI Taxonomy" id="648782"/>
    <lineage>
        <taxon>Bacteria</taxon>
        <taxon>Bacillati</taxon>
        <taxon>Actinomycetota</taxon>
        <taxon>Actinomycetes</taxon>
        <taxon>Micrococcales</taxon>
        <taxon>Ruaniaceae</taxon>
        <taxon>Ruania</taxon>
    </lineage>
</organism>
<keyword evidence="4" id="KW-1185">Reference proteome</keyword>
<dbReference type="STRING" id="648782.SAMN04488554_3894"/>
<dbReference type="SUPFAM" id="SSF55811">
    <property type="entry name" value="Nudix"/>
    <property type="match status" value="1"/>
</dbReference>
<name>A0A1H5N395_9MICO</name>
<dbReference type="Proteomes" id="UP000199220">
    <property type="component" value="Unassembled WGS sequence"/>
</dbReference>
<dbReference type="Gene3D" id="3.90.79.10">
    <property type="entry name" value="Nucleoside Triphosphate Pyrophosphohydrolase"/>
    <property type="match status" value="1"/>
</dbReference>
<dbReference type="InterPro" id="IPR054105">
    <property type="entry name" value="WHD_NrtR"/>
</dbReference>
<feature type="region of interest" description="Disordered" evidence="1">
    <location>
        <begin position="230"/>
        <end position="253"/>
    </location>
</feature>
<feature type="compositionally biased region" description="Pro residues" evidence="1">
    <location>
        <begin position="234"/>
        <end position="247"/>
    </location>
</feature>
<dbReference type="Pfam" id="PF00293">
    <property type="entry name" value="NUDIX"/>
    <property type="match status" value="1"/>
</dbReference>
<dbReference type="InterPro" id="IPR000086">
    <property type="entry name" value="NUDIX_hydrolase_dom"/>
</dbReference>
<evidence type="ECO:0000313" key="3">
    <source>
        <dbReference type="EMBL" id="SEE96013.1"/>
    </source>
</evidence>
<evidence type="ECO:0000313" key="4">
    <source>
        <dbReference type="Proteomes" id="UP000199220"/>
    </source>
</evidence>
<gene>
    <name evidence="3" type="ORF">SAMN04488554_3894</name>
</gene>
<dbReference type="PANTHER" id="PTHR43736">
    <property type="entry name" value="ADP-RIBOSE PYROPHOSPHATASE"/>
    <property type="match status" value="1"/>
</dbReference>
<dbReference type="PROSITE" id="PS51462">
    <property type="entry name" value="NUDIX"/>
    <property type="match status" value="1"/>
</dbReference>
<reference evidence="4" key="1">
    <citation type="submission" date="2016-10" db="EMBL/GenBank/DDBJ databases">
        <authorList>
            <person name="Varghese N."/>
            <person name="Submissions S."/>
        </authorList>
    </citation>
    <scope>NUCLEOTIDE SEQUENCE [LARGE SCALE GENOMIC DNA]</scope>
    <source>
        <strain evidence="4">DSM 21368</strain>
    </source>
</reference>
<accession>A0A1H5N395</accession>
<dbReference type="InterPro" id="IPR036390">
    <property type="entry name" value="WH_DNA-bd_sf"/>
</dbReference>
<dbReference type="InterPro" id="IPR036388">
    <property type="entry name" value="WH-like_DNA-bd_sf"/>
</dbReference>
<dbReference type="Pfam" id="PF21906">
    <property type="entry name" value="WHD_NrtR"/>
    <property type="match status" value="1"/>
</dbReference>
<dbReference type="CDD" id="cd18873">
    <property type="entry name" value="NUDIX_NadM_like"/>
    <property type="match status" value="1"/>
</dbReference>
<evidence type="ECO:0000259" key="2">
    <source>
        <dbReference type="PROSITE" id="PS51462"/>
    </source>
</evidence>
<dbReference type="InterPro" id="IPR015797">
    <property type="entry name" value="NUDIX_hydrolase-like_dom_sf"/>
</dbReference>
<sequence>MQLAVSTVIFALRDPDRRSARTALDAPHPVLSLPLVCRVREPYDGFWALPGGPLRGEEGLTDAAARTLEETTGLRPTYLEQLYAFGEPDRSGATAAEPGERVVSVVYWALVSQHEAARARVGQNVRWLAADQLPDLAFDHNLIVDYALWRLRTKVEYSRIAHAFLGEHFTLRELREVHELVLQRELDPANFRRQVEASDAVVPTESFRTGGRHRPARLYRYNTAIAPVDLGPLAAPPTTPEPSPTPPATRSSR</sequence>
<dbReference type="AlphaFoldDB" id="A0A1H5N395"/>
<protein>
    <submittedName>
        <fullName evidence="3">ADP-ribose pyrophosphatase YjhB, NUDIX family</fullName>
    </submittedName>
</protein>
<dbReference type="SUPFAM" id="SSF46785">
    <property type="entry name" value="Winged helix' DNA-binding domain"/>
    <property type="match status" value="1"/>
</dbReference>
<dbReference type="PANTHER" id="PTHR43736:SF4">
    <property type="entry name" value="SLR1690 PROTEIN"/>
    <property type="match status" value="1"/>
</dbReference>
<dbReference type="EMBL" id="FNTX01000002">
    <property type="protein sequence ID" value="SEE96013.1"/>
    <property type="molecule type" value="Genomic_DNA"/>
</dbReference>
<dbReference type="Gene3D" id="1.10.10.10">
    <property type="entry name" value="Winged helix-like DNA-binding domain superfamily/Winged helix DNA-binding domain"/>
    <property type="match status" value="1"/>
</dbReference>
<feature type="domain" description="Nudix hydrolase" evidence="2">
    <location>
        <begin position="15"/>
        <end position="152"/>
    </location>
</feature>